<keyword evidence="3" id="KW-1185">Reference proteome</keyword>
<protein>
    <recommendedName>
        <fullName evidence="4">Integrase</fullName>
    </recommendedName>
</protein>
<feature type="compositionally biased region" description="Basic and acidic residues" evidence="1">
    <location>
        <begin position="29"/>
        <end position="40"/>
    </location>
</feature>
<evidence type="ECO:0008006" key="4">
    <source>
        <dbReference type="Google" id="ProtNLM"/>
    </source>
</evidence>
<comment type="caution">
    <text evidence="2">The sequence shown here is derived from an EMBL/GenBank/DDBJ whole genome shotgun (WGS) entry which is preliminary data.</text>
</comment>
<dbReference type="EMBL" id="JAVREK010000023">
    <property type="protein sequence ID" value="MDT0304276.1"/>
    <property type="molecule type" value="Genomic_DNA"/>
</dbReference>
<sequence>MGHSSTRAAQVYLHARDDRGRDIADVLGERAADELKRSGDSDSSTDGDATDDGDEDDPPAAGAPV</sequence>
<evidence type="ECO:0000313" key="3">
    <source>
        <dbReference type="Proteomes" id="UP001183226"/>
    </source>
</evidence>
<dbReference type="Proteomes" id="UP001183226">
    <property type="component" value="Unassembled WGS sequence"/>
</dbReference>
<feature type="region of interest" description="Disordered" evidence="1">
    <location>
        <begin position="29"/>
        <end position="65"/>
    </location>
</feature>
<proteinExistence type="predicted"/>
<gene>
    <name evidence="2" type="ORF">RM446_19330</name>
</gene>
<organism evidence="2 3">
    <name type="scientific">Streptomonospora wellingtoniae</name>
    <dbReference type="NCBI Taxonomy" id="3075544"/>
    <lineage>
        <taxon>Bacteria</taxon>
        <taxon>Bacillati</taxon>
        <taxon>Actinomycetota</taxon>
        <taxon>Actinomycetes</taxon>
        <taxon>Streptosporangiales</taxon>
        <taxon>Nocardiopsidaceae</taxon>
        <taxon>Streptomonospora</taxon>
    </lineage>
</organism>
<name>A0ABU2KY91_9ACTN</name>
<feature type="compositionally biased region" description="Acidic residues" evidence="1">
    <location>
        <begin position="43"/>
        <end position="58"/>
    </location>
</feature>
<accession>A0ABU2KY91</accession>
<evidence type="ECO:0000313" key="2">
    <source>
        <dbReference type="EMBL" id="MDT0304276.1"/>
    </source>
</evidence>
<evidence type="ECO:0000256" key="1">
    <source>
        <dbReference type="SAM" id="MobiDB-lite"/>
    </source>
</evidence>
<dbReference type="RefSeq" id="WP_311546775.1">
    <property type="nucleotide sequence ID" value="NZ_JAVREK010000023.1"/>
</dbReference>
<reference evidence="3" key="1">
    <citation type="submission" date="2023-07" db="EMBL/GenBank/DDBJ databases">
        <title>30 novel species of actinomycetes from the DSMZ collection.</title>
        <authorList>
            <person name="Nouioui I."/>
        </authorList>
    </citation>
    <scope>NUCLEOTIDE SEQUENCE [LARGE SCALE GENOMIC DNA]</scope>
    <source>
        <strain evidence="3">DSM 45055</strain>
    </source>
</reference>